<evidence type="ECO:0000313" key="4">
    <source>
        <dbReference type="Proteomes" id="UP000199679"/>
    </source>
</evidence>
<organism evidence="3 4">
    <name type="scientific">Mucilaginibacter mallensis</name>
    <dbReference type="NCBI Taxonomy" id="652787"/>
    <lineage>
        <taxon>Bacteria</taxon>
        <taxon>Pseudomonadati</taxon>
        <taxon>Bacteroidota</taxon>
        <taxon>Sphingobacteriia</taxon>
        <taxon>Sphingobacteriales</taxon>
        <taxon>Sphingobacteriaceae</taxon>
        <taxon>Mucilaginibacter</taxon>
    </lineage>
</organism>
<evidence type="ECO:0000256" key="2">
    <source>
        <dbReference type="SAM" id="SignalP"/>
    </source>
</evidence>
<name>A0A1H1WIR4_MUCMA</name>
<evidence type="ECO:0008006" key="5">
    <source>
        <dbReference type="Google" id="ProtNLM"/>
    </source>
</evidence>
<feature type="chain" id="PRO_5009264554" description="PEP-CTERM protein-sorting domain-containing protein" evidence="2">
    <location>
        <begin position="21"/>
        <end position="75"/>
    </location>
</feature>
<keyword evidence="2" id="KW-0732">Signal</keyword>
<feature type="signal peptide" evidence="2">
    <location>
        <begin position="1"/>
        <end position="20"/>
    </location>
</feature>
<evidence type="ECO:0000256" key="1">
    <source>
        <dbReference type="SAM" id="Phobius"/>
    </source>
</evidence>
<gene>
    <name evidence="3" type="ORF">SAMN05216490_2200</name>
</gene>
<dbReference type="RefSeq" id="WP_091372305.1">
    <property type="nucleotide sequence ID" value="NZ_LT629740.1"/>
</dbReference>
<dbReference type="Proteomes" id="UP000199679">
    <property type="component" value="Chromosome I"/>
</dbReference>
<keyword evidence="4" id="KW-1185">Reference proteome</keyword>
<sequence>MKKKLFLVIIAITVLNSARAKEHDKEPYCPPTKPTSPSTHLPINSGVAFLMVAGVAIGITTVNKAKSLKAVTVKA</sequence>
<proteinExistence type="predicted"/>
<dbReference type="EMBL" id="LT629740">
    <property type="protein sequence ID" value="SDS96924.1"/>
    <property type="molecule type" value="Genomic_DNA"/>
</dbReference>
<dbReference type="AlphaFoldDB" id="A0A1H1WIR4"/>
<accession>A0A1H1WIR4</accession>
<protein>
    <recommendedName>
        <fullName evidence="5">PEP-CTERM protein-sorting domain-containing protein</fullName>
    </recommendedName>
</protein>
<keyword evidence="1" id="KW-1133">Transmembrane helix</keyword>
<feature type="transmembrane region" description="Helical" evidence="1">
    <location>
        <begin position="44"/>
        <end position="62"/>
    </location>
</feature>
<keyword evidence="1" id="KW-0472">Membrane</keyword>
<evidence type="ECO:0000313" key="3">
    <source>
        <dbReference type="EMBL" id="SDS96924.1"/>
    </source>
</evidence>
<keyword evidence="1" id="KW-0812">Transmembrane</keyword>
<reference evidence="3 4" key="1">
    <citation type="submission" date="2016-10" db="EMBL/GenBank/DDBJ databases">
        <authorList>
            <person name="de Groot N.N."/>
        </authorList>
    </citation>
    <scope>NUCLEOTIDE SEQUENCE [LARGE SCALE GENOMIC DNA]</scope>
    <source>
        <strain evidence="3 4">MP1X4</strain>
    </source>
</reference>